<keyword evidence="2" id="KW-1185">Reference proteome</keyword>
<dbReference type="AlphaFoldDB" id="A0A8J7RPL1"/>
<dbReference type="Proteomes" id="UP000673975">
    <property type="component" value="Unassembled WGS sequence"/>
</dbReference>
<gene>
    <name evidence="1" type="ORF">NATSA_14240</name>
</gene>
<dbReference type="Gene3D" id="1.20.120.330">
    <property type="entry name" value="Nucleotidyltransferases domain 2"/>
    <property type="match status" value="1"/>
</dbReference>
<dbReference type="NCBIfam" id="TIGR01987">
    <property type="entry name" value="HI0074"/>
    <property type="match status" value="1"/>
</dbReference>
<evidence type="ECO:0000313" key="1">
    <source>
        <dbReference type="EMBL" id="MBP3193833.1"/>
    </source>
</evidence>
<name>A0A8J7RPL1_9BACT</name>
<sequence>MNPQQHPRWKDRFKNYQKALAQLEEFLELQDMNKYEEQGFVKAFEYTYELGWKTLQDFLIDQGYLQIAGPKQVIEQAYRDNYIDGEAWIRMHQARNIAAHVYDEHMIRDIVQKIRKEYQATLKQLRETLADYDT</sequence>
<dbReference type="EMBL" id="JAFIDN010000015">
    <property type="protein sequence ID" value="MBP3193833.1"/>
    <property type="molecule type" value="Genomic_DNA"/>
</dbReference>
<comment type="caution">
    <text evidence="1">The sequence shown here is derived from an EMBL/GenBank/DDBJ whole genome shotgun (WGS) entry which is preliminary data.</text>
</comment>
<reference evidence="1" key="1">
    <citation type="submission" date="2021-02" db="EMBL/GenBank/DDBJ databases">
        <title>Natronogracilivirga saccharolytica gen. nov. sp. nov. a new anaerobic, haloalkiliphilic carbohydrate-fermenting bacterium from soda lake and proposing of Cyclonatronumiaceae fam. nov. in the phylum Balneolaeota.</title>
        <authorList>
            <person name="Zhilina T.N."/>
            <person name="Sorokin D.Y."/>
            <person name="Zavarzina D.G."/>
            <person name="Toshchakov S.V."/>
            <person name="Kublanov I.V."/>
        </authorList>
    </citation>
    <scope>NUCLEOTIDE SEQUENCE</scope>
    <source>
        <strain evidence="1">Z-1702</strain>
    </source>
</reference>
<dbReference type="SUPFAM" id="SSF81593">
    <property type="entry name" value="Nucleotidyltransferase substrate binding subunit/domain"/>
    <property type="match status" value="1"/>
</dbReference>
<dbReference type="RefSeq" id="WP_210513291.1">
    <property type="nucleotide sequence ID" value="NZ_JAFIDN010000015.1"/>
</dbReference>
<dbReference type="Pfam" id="PF08780">
    <property type="entry name" value="NTase_sub_bind"/>
    <property type="match status" value="1"/>
</dbReference>
<dbReference type="InterPro" id="IPR010235">
    <property type="entry name" value="HepT"/>
</dbReference>
<organism evidence="1 2">
    <name type="scientific">Natronogracilivirga saccharolytica</name>
    <dbReference type="NCBI Taxonomy" id="2812953"/>
    <lineage>
        <taxon>Bacteria</taxon>
        <taxon>Pseudomonadati</taxon>
        <taxon>Balneolota</taxon>
        <taxon>Balneolia</taxon>
        <taxon>Balneolales</taxon>
        <taxon>Cyclonatronaceae</taxon>
        <taxon>Natronogracilivirga</taxon>
    </lineage>
</organism>
<accession>A0A8J7RPL1</accession>
<proteinExistence type="predicted"/>
<evidence type="ECO:0000313" key="2">
    <source>
        <dbReference type="Proteomes" id="UP000673975"/>
    </source>
</evidence>
<protein>
    <submittedName>
        <fullName evidence="1">Nucleotidyltransferase substrate binding protein</fullName>
    </submittedName>
</protein>